<accession>A0A212THU3</accession>
<evidence type="ECO:0000259" key="1">
    <source>
        <dbReference type="Pfam" id="PF14534"/>
    </source>
</evidence>
<feature type="domain" description="DUF4440" evidence="1">
    <location>
        <begin position="13"/>
        <end position="119"/>
    </location>
</feature>
<gene>
    <name evidence="2" type="ORF">SAMN06265337_1297</name>
</gene>
<dbReference type="Gene3D" id="3.10.450.50">
    <property type="match status" value="1"/>
</dbReference>
<dbReference type="EMBL" id="FYEW01000001">
    <property type="protein sequence ID" value="SNC65450.1"/>
    <property type="molecule type" value="Genomic_DNA"/>
</dbReference>
<evidence type="ECO:0000313" key="3">
    <source>
        <dbReference type="Proteomes" id="UP000198131"/>
    </source>
</evidence>
<dbReference type="RefSeq" id="WP_088842544.1">
    <property type="nucleotide sequence ID" value="NZ_FYEW01000001.1"/>
</dbReference>
<organism evidence="2 3">
    <name type="scientific">Hymenobacter gelipurpurascens</name>
    <dbReference type="NCBI Taxonomy" id="89968"/>
    <lineage>
        <taxon>Bacteria</taxon>
        <taxon>Pseudomonadati</taxon>
        <taxon>Bacteroidota</taxon>
        <taxon>Cytophagia</taxon>
        <taxon>Cytophagales</taxon>
        <taxon>Hymenobacteraceae</taxon>
        <taxon>Hymenobacter</taxon>
    </lineage>
</organism>
<proteinExistence type="predicted"/>
<dbReference type="InterPro" id="IPR027843">
    <property type="entry name" value="DUF4440"/>
</dbReference>
<dbReference type="AlphaFoldDB" id="A0A212THU3"/>
<name>A0A212THU3_9BACT</name>
<dbReference type="Pfam" id="PF14534">
    <property type="entry name" value="DUF4440"/>
    <property type="match status" value="1"/>
</dbReference>
<dbReference type="OrthoDB" id="6491893at2"/>
<dbReference type="SUPFAM" id="SSF54427">
    <property type="entry name" value="NTF2-like"/>
    <property type="match status" value="1"/>
</dbReference>
<evidence type="ECO:0000313" key="2">
    <source>
        <dbReference type="EMBL" id="SNC65450.1"/>
    </source>
</evidence>
<dbReference type="CDD" id="cd00531">
    <property type="entry name" value="NTF2_like"/>
    <property type="match status" value="1"/>
</dbReference>
<reference evidence="3" key="1">
    <citation type="submission" date="2017-06" db="EMBL/GenBank/DDBJ databases">
        <authorList>
            <person name="Varghese N."/>
            <person name="Submissions S."/>
        </authorList>
    </citation>
    <scope>NUCLEOTIDE SEQUENCE [LARGE SCALE GENOMIC DNA]</scope>
    <source>
        <strain evidence="3">DSM 11116</strain>
    </source>
</reference>
<protein>
    <recommendedName>
        <fullName evidence="1">DUF4440 domain-containing protein</fullName>
    </recommendedName>
</protein>
<dbReference type="Proteomes" id="UP000198131">
    <property type="component" value="Unassembled WGS sequence"/>
</dbReference>
<keyword evidence="3" id="KW-1185">Reference proteome</keyword>
<dbReference type="InterPro" id="IPR032710">
    <property type="entry name" value="NTF2-like_dom_sf"/>
</dbReference>
<sequence>MSTQPETLAAEHLLTQYAQALNSADTAALASFYTPDGVFMPEGLTTLPVSELLARAEAFFAKEEFQIDFAVESVAVDGAYCFVRATASTRSTERATQRELGRRSRDFFVLRQQPQGWKIFCYIFNSVQAA</sequence>